<keyword evidence="24" id="KW-1185">Reference proteome</keyword>
<keyword evidence="10" id="KW-0832">Ubl conjugation</keyword>
<dbReference type="STRING" id="52670.A0A2I4C0J0"/>
<keyword evidence="5" id="KW-0597">Phosphoprotein</keyword>
<dbReference type="GO" id="GO:0005741">
    <property type="term" value="C:mitochondrial outer membrane"/>
    <property type="evidence" value="ECO:0007669"/>
    <property type="project" value="UniProtKB-SubCell"/>
</dbReference>
<evidence type="ECO:0000256" key="19">
    <source>
        <dbReference type="ARBA" id="ARBA00071084"/>
    </source>
</evidence>
<dbReference type="Pfam" id="PF16739">
    <property type="entry name" value="CARD_2"/>
    <property type="match status" value="1"/>
</dbReference>
<dbReference type="GeneID" id="106524279"/>
<comment type="subcellular location">
    <subcellularLocation>
        <location evidence="2">Mitochondrion outer membrane</location>
        <topology evidence="2">Single-pass membrane protein</topology>
    </subcellularLocation>
    <subcellularLocation>
        <location evidence="1">Peroxisome</location>
    </subcellularLocation>
</comment>
<dbReference type="Proteomes" id="UP000192220">
    <property type="component" value="Unplaced"/>
</dbReference>
<feature type="compositionally biased region" description="Polar residues" evidence="22">
    <location>
        <begin position="454"/>
        <end position="484"/>
    </location>
</feature>
<feature type="compositionally biased region" description="Polar residues" evidence="22">
    <location>
        <begin position="385"/>
        <end position="398"/>
    </location>
</feature>
<dbReference type="KEGG" id="alim:106524279"/>
<dbReference type="GO" id="GO:0045071">
    <property type="term" value="P:negative regulation of viral genome replication"/>
    <property type="evidence" value="ECO:0007669"/>
    <property type="project" value="UniProtKB-ARBA"/>
</dbReference>
<keyword evidence="9" id="KW-1000">Mitochondrion outer membrane</keyword>
<evidence type="ECO:0000256" key="1">
    <source>
        <dbReference type="ARBA" id="ARBA00004275"/>
    </source>
</evidence>
<feature type="region of interest" description="Disordered" evidence="22">
    <location>
        <begin position="373"/>
        <end position="401"/>
    </location>
</feature>
<dbReference type="Gene3D" id="1.10.533.10">
    <property type="entry name" value="Death Domain, Fas"/>
    <property type="match status" value="1"/>
</dbReference>
<evidence type="ECO:0000256" key="22">
    <source>
        <dbReference type="SAM" id="MobiDB-lite"/>
    </source>
</evidence>
<evidence type="ECO:0000256" key="7">
    <source>
        <dbReference type="ARBA" id="ARBA00022588"/>
    </source>
</evidence>
<dbReference type="GO" id="GO:1900063">
    <property type="term" value="P:regulation of peroxisome organization"/>
    <property type="evidence" value="ECO:0007669"/>
    <property type="project" value="UniProtKB-ARBA"/>
</dbReference>
<evidence type="ECO:0000256" key="18">
    <source>
        <dbReference type="ARBA" id="ARBA00023288"/>
    </source>
</evidence>
<feature type="compositionally biased region" description="Low complexity" evidence="22">
    <location>
        <begin position="136"/>
        <end position="154"/>
    </location>
</feature>
<evidence type="ECO:0000256" key="12">
    <source>
        <dbReference type="ARBA" id="ARBA00022989"/>
    </source>
</evidence>
<dbReference type="GO" id="GO:0002230">
    <property type="term" value="P:positive regulation of defense response to virus by host"/>
    <property type="evidence" value="ECO:0007669"/>
    <property type="project" value="UniProtKB-ARBA"/>
</dbReference>
<organism evidence="24 25">
    <name type="scientific">Austrofundulus limnaeus</name>
    <name type="common">Annual killifish</name>
    <dbReference type="NCBI Taxonomy" id="52670"/>
    <lineage>
        <taxon>Eukaryota</taxon>
        <taxon>Metazoa</taxon>
        <taxon>Chordata</taxon>
        <taxon>Craniata</taxon>
        <taxon>Vertebrata</taxon>
        <taxon>Euteleostomi</taxon>
        <taxon>Actinopterygii</taxon>
        <taxon>Neopterygii</taxon>
        <taxon>Teleostei</taxon>
        <taxon>Neoteleostei</taxon>
        <taxon>Acanthomorphata</taxon>
        <taxon>Ovalentaria</taxon>
        <taxon>Atherinomorphae</taxon>
        <taxon>Cyprinodontiformes</taxon>
        <taxon>Rivulidae</taxon>
        <taxon>Austrofundulus</taxon>
    </lineage>
</organism>
<dbReference type="RefSeq" id="XP_013873474.1">
    <property type="nucleotide sequence ID" value="XM_014018020.1"/>
</dbReference>
<keyword evidence="8" id="KW-0812">Transmembrane</keyword>
<dbReference type="CTD" id="57506"/>
<sequence length="554" mass="59650">MSFASDKLWDGYLRRNMSTIVSKVKVGEIMPHLPCLTTHDRENIQAKRETNGNYDAMMVLLECLRRRDNWAEQFIEGLDACENPKLSAEMRKEYNALRGVNNPGPVRAPSNVVRAHVHQAPDASQLPAPESEENSQAAVAPPEETPPATQERAALAPPFQTSESSPEPVPEPPVSTEKEAPLPSTPPPSPEIPHAHAAKAPQLQEILHFHQEPEENSESSIQVIPGDTSLIPDEVNSGNEEAAVSVSTPPKQRRPVSTKGGDTSPSADYFHTAVSTKLPHSPAAPQMSLDGSSVPTRTPEKPPVQDTTPPVNKVPAAALLPEEPPEPAATQIVRSSPRTGRAATASRPGGMSAPRADDDYETVCLSKPNQLISFQPENSAGPPVQASNSHVAPYSGNSGRLEISESLSDTLIPTSLCQENGTTPNSNEPEENHYESPNQTMEEVLENVVHVSETPSIPNLDGQTMVPQTNSERSVKSTSETPVFTNAANSNLSSLNHPHPHSESNNPSEPKSLQSSEEKIAPCNNPCQSSNAKYFLVAAGVGICALLMVWKFKK</sequence>
<dbReference type="InterPro" id="IPR011029">
    <property type="entry name" value="DEATH-like_dom_sf"/>
</dbReference>
<evidence type="ECO:0000256" key="11">
    <source>
        <dbReference type="ARBA" id="ARBA00022859"/>
    </source>
</evidence>
<reference evidence="25" key="1">
    <citation type="submission" date="2025-08" db="UniProtKB">
        <authorList>
            <consortium name="RefSeq"/>
        </authorList>
    </citation>
    <scope>IDENTIFICATION</scope>
    <source>
        <strain evidence="25">Quisiro</strain>
        <tissue evidence="25">Liver</tissue>
    </source>
</reference>
<feature type="domain" description="Caspase recruitment" evidence="23">
    <location>
        <begin position="11"/>
        <end position="93"/>
    </location>
</feature>
<keyword evidence="13" id="KW-0051">Antiviral defense</keyword>
<evidence type="ECO:0000256" key="21">
    <source>
        <dbReference type="ARBA" id="ARBA00083233"/>
    </source>
</evidence>
<evidence type="ECO:0000256" key="10">
    <source>
        <dbReference type="ARBA" id="ARBA00022843"/>
    </source>
</evidence>
<dbReference type="GO" id="GO:0032755">
    <property type="term" value="P:positive regulation of interleukin-6 production"/>
    <property type="evidence" value="ECO:0007669"/>
    <property type="project" value="UniProtKB-ARBA"/>
</dbReference>
<dbReference type="GO" id="GO:0032727">
    <property type="term" value="P:positive regulation of interferon-alpha production"/>
    <property type="evidence" value="ECO:0007669"/>
    <property type="project" value="UniProtKB-ARBA"/>
</dbReference>
<keyword evidence="16" id="KW-0564">Palmitate</keyword>
<dbReference type="GO" id="GO:0051607">
    <property type="term" value="P:defense response to virus"/>
    <property type="evidence" value="ECO:0007669"/>
    <property type="project" value="UniProtKB-KW"/>
</dbReference>
<evidence type="ECO:0000256" key="8">
    <source>
        <dbReference type="ARBA" id="ARBA00022692"/>
    </source>
</evidence>
<dbReference type="AlphaFoldDB" id="A0A2I4C0J0"/>
<keyword evidence="17" id="KW-0576">Peroxisome</keyword>
<evidence type="ECO:0000256" key="13">
    <source>
        <dbReference type="ARBA" id="ARBA00023118"/>
    </source>
</evidence>
<evidence type="ECO:0000256" key="5">
    <source>
        <dbReference type="ARBA" id="ARBA00022553"/>
    </source>
</evidence>
<keyword evidence="18" id="KW-0449">Lipoprotein</keyword>
<dbReference type="FunCoup" id="A0A2I4C0J0">
    <property type="interactions" value="82"/>
</dbReference>
<dbReference type="GO" id="GO:1900227">
    <property type="term" value="P:positive regulation of NLRP3 inflammasome complex assembly"/>
    <property type="evidence" value="ECO:0007669"/>
    <property type="project" value="UniProtKB-ARBA"/>
</dbReference>
<evidence type="ECO:0000313" key="25">
    <source>
        <dbReference type="RefSeq" id="XP_013873474.1"/>
    </source>
</evidence>
<name>A0A2I4C0J0_AUSLI</name>
<evidence type="ECO:0000259" key="23">
    <source>
        <dbReference type="Pfam" id="PF16739"/>
    </source>
</evidence>
<evidence type="ECO:0000313" key="24">
    <source>
        <dbReference type="Proteomes" id="UP000192220"/>
    </source>
</evidence>
<dbReference type="OrthoDB" id="9909785at2759"/>
<evidence type="ECO:0000256" key="14">
    <source>
        <dbReference type="ARBA" id="ARBA00023128"/>
    </source>
</evidence>
<feature type="region of interest" description="Disordered" evidence="22">
    <location>
        <begin position="117"/>
        <end position="194"/>
    </location>
</feature>
<dbReference type="GO" id="GO:0032728">
    <property type="term" value="P:positive regulation of interferon-beta production"/>
    <property type="evidence" value="ECO:0007669"/>
    <property type="project" value="UniProtKB-ARBA"/>
</dbReference>
<keyword evidence="15" id="KW-0472">Membrane</keyword>
<dbReference type="GO" id="GO:0070585">
    <property type="term" value="P:protein localization to mitochondrion"/>
    <property type="evidence" value="ECO:0007669"/>
    <property type="project" value="UniProtKB-ARBA"/>
</dbReference>
<dbReference type="GO" id="GO:0002753">
    <property type="term" value="P:cytoplasmic pattern recognition receptor signaling pathway"/>
    <property type="evidence" value="ECO:0007669"/>
    <property type="project" value="UniProtKB-ARBA"/>
</dbReference>
<feature type="compositionally biased region" description="Low complexity" evidence="22">
    <location>
        <begin position="486"/>
        <end position="510"/>
    </location>
</feature>
<evidence type="ECO:0000256" key="17">
    <source>
        <dbReference type="ARBA" id="ARBA00023140"/>
    </source>
</evidence>
<keyword evidence="4" id="KW-1017">Isopeptide bond</keyword>
<evidence type="ECO:0000256" key="6">
    <source>
        <dbReference type="ARBA" id="ARBA00022581"/>
    </source>
</evidence>
<keyword evidence="6" id="KW-0945">Host-virus interaction</keyword>
<feature type="region of interest" description="Disordered" evidence="22">
    <location>
        <begin position="415"/>
        <end position="437"/>
    </location>
</feature>
<feature type="region of interest" description="Disordered" evidence="22">
    <location>
        <begin position="454"/>
        <end position="519"/>
    </location>
</feature>
<keyword evidence="14" id="KW-0496">Mitochondrion</keyword>
<keyword evidence="11" id="KW-0391">Immunity</keyword>
<keyword evidence="7" id="KW-0399">Innate immunity</keyword>
<dbReference type="InterPro" id="IPR031964">
    <property type="entry name" value="CARD_dom"/>
</dbReference>
<dbReference type="InParanoid" id="A0A2I4C0J0"/>
<feature type="region of interest" description="Disordered" evidence="22">
    <location>
        <begin position="210"/>
        <end position="357"/>
    </location>
</feature>
<evidence type="ECO:0000256" key="16">
    <source>
        <dbReference type="ARBA" id="ARBA00023139"/>
    </source>
</evidence>
<evidence type="ECO:0000256" key="4">
    <source>
        <dbReference type="ARBA" id="ARBA00022499"/>
    </source>
</evidence>
<evidence type="ECO:0000256" key="15">
    <source>
        <dbReference type="ARBA" id="ARBA00023136"/>
    </source>
</evidence>
<keyword evidence="12" id="KW-1133">Transmembrane helix</keyword>
<proteinExistence type="predicted"/>
<dbReference type="GO" id="GO:0035591">
    <property type="term" value="F:signaling adaptor activity"/>
    <property type="evidence" value="ECO:0007669"/>
    <property type="project" value="UniProtKB-ARBA"/>
</dbReference>
<keyword evidence="3" id="KW-0488">Methylation</keyword>
<accession>A0A2I4C0J0</accession>
<dbReference type="GO" id="GO:0005777">
    <property type="term" value="C:peroxisome"/>
    <property type="evidence" value="ECO:0007669"/>
    <property type="project" value="UniProtKB-SubCell"/>
</dbReference>
<evidence type="ECO:0000256" key="2">
    <source>
        <dbReference type="ARBA" id="ARBA00004572"/>
    </source>
</evidence>
<protein>
    <recommendedName>
        <fullName evidence="19">Mitochondrial antiviral-signaling protein</fullName>
    </recommendedName>
    <alternativeName>
        <fullName evidence="20">Interferon beta promoter stimulator protein 1</fullName>
    </alternativeName>
    <alternativeName>
        <fullName evidence="21">Virus-induced-signaling adapter</fullName>
    </alternativeName>
</protein>
<evidence type="ECO:0000256" key="9">
    <source>
        <dbReference type="ARBA" id="ARBA00022787"/>
    </source>
</evidence>
<dbReference type="FunFam" id="1.10.533.10:FF:000063">
    <property type="entry name" value="Mitochondrial antiviral-signaling protein"/>
    <property type="match status" value="1"/>
</dbReference>
<evidence type="ECO:0000256" key="3">
    <source>
        <dbReference type="ARBA" id="ARBA00022481"/>
    </source>
</evidence>
<evidence type="ECO:0000256" key="20">
    <source>
        <dbReference type="ARBA" id="ARBA00082620"/>
    </source>
</evidence>
<dbReference type="GO" id="GO:0045087">
    <property type="term" value="P:innate immune response"/>
    <property type="evidence" value="ECO:0007669"/>
    <property type="project" value="UniProtKB-KW"/>
</dbReference>
<feature type="compositionally biased region" description="Polar residues" evidence="22">
    <location>
        <begin position="415"/>
        <end position="427"/>
    </location>
</feature>
<gene>
    <name evidence="25" type="primary">mavs</name>
</gene>